<evidence type="ECO:0000256" key="4">
    <source>
        <dbReference type="ARBA" id="ARBA00004906"/>
    </source>
</evidence>
<evidence type="ECO:0000259" key="15">
    <source>
        <dbReference type="PROSITE" id="PS51873"/>
    </source>
</evidence>
<dbReference type="InterPro" id="IPR036397">
    <property type="entry name" value="RNaseH_sf"/>
</dbReference>
<dbReference type="CDD" id="cd22584">
    <property type="entry name" value="Rcat_RBR_unk"/>
    <property type="match status" value="1"/>
</dbReference>
<dbReference type="Gene3D" id="3.30.40.10">
    <property type="entry name" value="Zinc/RING finger domain, C3HC4 (zinc finger)"/>
    <property type="match status" value="1"/>
</dbReference>
<evidence type="ECO:0000256" key="13">
    <source>
        <dbReference type="PROSITE-ProRule" id="PRU00175"/>
    </source>
</evidence>
<evidence type="ECO:0000256" key="2">
    <source>
        <dbReference type="ARBA" id="ARBA00001947"/>
    </source>
</evidence>
<dbReference type="SMART" id="SM00647">
    <property type="entry name" value="IBR"/>
    <property type="match status" value="2"/>
</dbReference>
<dbReference type="InterPro" id="IPR002867">
    <property type="entry name" value="IBR_dom"/>
</dbReference>
<dbReference type="RefSeq" id="XP_010425974.1">
    <property type="nucleotide sequence ID" value="XM_010427672.2"/>
</dbReference>
<evidence type="ECO:0000256" key="3">
    <source>
        <dbReference type="ARBA" id="ARBA00003976"/>
    </source>
</evidence>
<accession>A0ABM0TG99</accession>
<dbReference type="InterPro" id="IPR044066">
    <property type="entry name" value="TRIAD_supradom"/>
</dbReference>
<sequence>MAARIEEEDEVSLILEEQREEIMAAKTLDRDQDLAFNLQMQEALAVSRAAHTSSVPDYSSSDEVDFTGGDDEEFDFTALILQDIERAEQERRDREFGEHEMKRLKVDLDRRIHDQRFAEELMSIPEGDWSKHGDNYAKPYALGVGASSSSSSSAIGKEIFKVYCKGLLSEEMIGDTRVTVGGVGVALCDSNCNLIWEVKKVLGADESKSSEIAELEALVHGLEEALAFELGRVTFFIDNFKVFQYVTRKVEPRQSVVATLVNQVALLQKKFSYCQPSLLTRKNVKFVFKLARDAIVSQIKWPEEASTGKFKETCVICYEGITVDKMFSVDGCFHRFCFSCMKQHVEVKLLGGQTASCPSEGCKSEVKMECCATFLDPKLVDVMIQRKKEGSISVTDRVYCPYPKCSELMAKSELLEYTKQYFVDAEKSKARKCMKCKNFFCTQCKVPWHYDLSCSEFGKSKGYQNAGDGMLKSLAQSKRWRQCINCNNMVELVWGCYHITCRCGYEFCYTCGAEWKKKKATCSCPIWDERNIIRERNAIPPRR</sequence>
<comment type="cofactor">
    <cofactor evidence="2">
        <name>Zn(2+)</name>
        <dbReference type="ChEBI" id="CHEBI:29105"/>
    </cofactor>
</comment>
<comment type="function">
    <text evidence="3">Might act as an E3 ubiquitin-protein ligase, or as part of E3 complex, which accepts ubiquitin from specific E2 ubiquitin-conjugating enzymes and then transfers it to substrates.</text>
</comment>
<keyword evidence="7" id="KW-0808">Transferase</keyword>
<dbReference type="InterPro" id="IPR031127">
    <property type="entry name" value="E3_UB_ligase_RBR"/>
</dbReference>
<evidence type="ECO:0000256" key="8">
    <source>
        <dbReference type="ARBA" id="ARBA00022723"/>
    </source>
</evidence>
<dbReference type="Gene3D" id="3.30.420.10">
    <property type="entry name" value="Ribonuclease H-like superfamily/Ribonuclease H"/>
    <property type="match status" value="1"/>
</dbReference>
<evidence type="ECO:0000256" key="11">
    <source>
        <dbReference type="ARBA" id="ARBA00022786"/>
    </source>
</evidence>
<keyword evidence="8" id="KW-0479">Metal-binding</keyword>
<evidence type="ECO:0000256" key="10">
    <source>
        <dbReference type="ARBA" id="ARBA00022771"/>
    </source>
</evidence>
<comment type="catalytic activity">
    <reaction evidence="1">
        <text>[E2 ubiquitin-conjugating enzyme]-S-ubiquitinyl-L-cysteine + [acceptor protein]-L-lysine = [E2 ubiquitin-conjugating enzyme]-L-cysteine + [acceptor protein]-N(6)-ubiquitinyl-L-lysine.</text>
        <dbReference type="EC" id="2.3.2.31"/>
    </reaction>
</comment>
<dbReference type="InterPro" id="IPR017907">
    <property type="entry name" value="Znf_RING_CS"/>
</dbReference>
<dbReference type="Pfam" id="PF01485">
    <property type="entry name" value="IBR"/>
    <property type="match status" value="2"/>
</dbReference>
<keyword evidence="11" id="KW-0833">Ubl conjugation pathway</keyword>
<evidence type="ECO:0000256" key="1">
    <source>
        <dbReference type="ARBA" id="ARBA00001798"/>
    </source>
</evidence>
<reference evidence="17" key="2">
    <citation type="submission" date="2025-08" db="UniProtKB">
        <authorList>
            <consortium name="RefSeq"/>
        </authorList>
    </citation>
    <scope>IDENTIFICATION</scope>
    <source>
        <tissue evidence="17">Leaf</tissue>
    </source>
</reference>
<keyword evidence="10 13" id="KW-0863">Zinc-finger</keyword>
<reference evidence="16" key="1">
    <citation type="journal article" date="2014" name="Nat. Commun.">
        <title>The emerging biofuel crop Camelina sativa retains a highly undifferentiated hexaploid genome structure.</title>
        <authorList>
            <person name="Kagale S."/>
            <person name="Koh C."/>
            <person name="Nixon J."/>
            <person name="Bollina V."/>
            <person name="Clarke W.E."/>
            <person name="Tuteja R."/>
            <person name="Spillane C."/>
            <person name="Robinson S.J."/>
            <person name="Links M.G."/>
            <person name="Clarke C."/>
            <person name="Higgins E.E."/>
            <person name="Huebert T."/>
            <person name="Sharpe A.G."/>
            <person name="Parkin I.A."/>
        </authorList>
    </citation>
    <scope>NUCLEOTIDE SEQUENCE [LARGE SCALE GENOMIC DNA]</scope>
    <source>
        <strain evidence="16">cv. DH55</strain>
    </source>
</reference>
<comment type="similarity">
    <text evidence="5">Belongs to the RBR family. Ariadne subfamily.</text>
</comment>
<name>A0ABM0TG99_CAMSA</name>
<dbReference type="CDD" id="cd22582">
    <property type="entry name" value="BRcat_RBR_unk"/>
    <property type="match status" value="1"/>
</dbReference>
<organism evidence="16 17">
    <name type="scientific">Camelina sativa</name>
    <name type="common">False flax</name>
    <name type="synonym">Myagrum sativum</name>
    <dbReference type="NCBI Taxonomy" id="90675"/>
    <lineage>
        <taxon>Eukaryota</taxon>
        <taxon>Viridiplantae</taxon>
        <taxon>Streptophyta</taxon>
        <taxon>Embryophyta</taxon>
        <taxon>Tracheophyta</taxon>
        <taxon>Spermatophyta</taxon>
        <taxon>Magnoliopsida</taxon>
        <taxon>eudicotyledons</taxon>
        <taxon>Gunneridae</taxon>
        <taxon>Pentapetalae</taxon>
        <taxon>rosids</taxon>
        <taxon>malvids</taxon>
        <taxon>Brassicales</taxon>
        <taxon>Brassicaceae</taxon>
        <taxon>Camelineae</taxon>
        <taxon>Camelina</taxon>
    </lineage>
</organism>
<proteinExistence type="inferred from homology"/>
<dbReference type="Proteomes" id="UP000694864">
    <property type="component" value="Chromosome 9"/>
</dbReference>
<dbReference type="PROSITE" id="PS00518">
    <property type="entry name" value="ZF_RING_1"/>
    <property type="match status" value="1"/>
</dbReference>
<feature type="domain" description="RING-type" evidence="14">
    <location>
        <begin position="314"/>
        <end position="358"/>
    </location>
</feature>
<dbReference type="InterPro" id="IPR013083">
    <property type="entry name" value="Znf_RING/FYVE/PHD"/>
</dbReference>
<feature type="domain" description="RING-type" evidence="15">
    <location>
        <begin position="310"/>
        <end position="528"/>
    </location>
</feature>
<dbReference type="EC" id="2.3.2.31" evidence="6"/>
<dbReference type="PROSITE" id="PS50089">
    <property type="entry name" value="ZF_RING_2"/>
    <property type="match status" value="1"/>
</dbReference>
<evidence type="ECO:0000313" key="17">
    <source>
        <dbReference type="RefSeq" id="XP_010425974.1"/>
    </source>
</evidence>
<gene>
    <name evidence="17" type="primary">LOC104711004</name>
</gene>
<evidence type="ECO:0000256" key="7">
    <source>
        <dbReference type="ARBA" id="ARBA00022679"/>
    </source>
</evidence>
<keyword evidence="9" id="KW-0677">Repeat</keyword>
<evidence type="ECO:0000256" key="12">
    <source>
        <dbReference type="ARBA" id="ARBA00022833"/>
    </source>
</evidence>
<evidence type="ECO:0000256" key="6">
    <source>
        <dbReference type="ARBA" id="ARBA00012251"/>
    </source>
</evidence>
<keyword evidence="12" id="KW-0862">Zinc</keyword>
<dbReference type="Pfam" id="PF13456">
    <property type="entry name" value="RVT_3"/>
    <property type="match status" value="1"/>
</dbReference>
<evidence type="ECO:0000259" key="14">
    <source>
        <dbReference type="PROSITE" id="PS50089"/>
    </source>
</evidence>
<protein>
    <recommendedName>
        <fullName evidence="6">RBR-type E3 ubiquitin transferase</fullName>
        <ecNumber evidence="6">2.3.2.31</ecNumber>
    </recommendedName>
</protein>
<evidence type="ECO:0000313" key="16">
    <source>
        <dbReference type="Proteomes" id="UP000694864"/>
    </source>
</evidence>
<evidence type="ECO:0000256" key="9">
    <source>
        <dbReference type="ARBA" id="ARBA00022737"/>
    </source>
</evidence>
<dbReference type="InterPro" id="IPR002156">
    <property type="entry name" value="RNaseH_domain"/>
</dbReference>
<dbReference type="PANTHER" id="PTHR11685">
    <property type="entry name" value="RBR FAMILY RING FINGER AND IBR DOMAIN-CONTAINING"/>
    <property type="match status" value="1"/>
</dbReference>
<dbReference type="InterPro" id="IPR001841">
    <property type="entry name" value="Znf_RING"/>
</dbReference>
<dbReference type="PROSITE" id="PS51873">
    <property type="entry name" value="TRIAD"/>
    <property type="match status" value="1"/>
</dbReference>
<comment type="pathway">
    <text evidence="4">Protein modification; protein ubiquitination.</text>
</comment>
<keyword evidence="16" id="KW-1185">Reference proteome</keyword>
<dbReference type="Gene3D" id="1.20.120.1750">
    <property type="match status" value="1"/>
</dbReference>
<dbReference type="SUPFAM" id="SSF57850">
    <property type="entry name" value="RING/U-box"/>
    <property type="match status" value="2"/>
</dbReference>
<evidence type="ECO:0000256" key="5">
    <source>
        <dbReference type="ARBA" id="ARBA00005884"/>
    </source>
</evidence>
<dbReference type="GeneID" id="104711004"/>